<keyword evidence="4" id="KW-0805">Transcription regulation</keyword>
<keyword evidence="8" id="KW-1185">Reference proteome</keyword>
<dbReference type="KEGG" id="lak:106169763"/>
<dbReference type="FunCoup" id="A0A1S3J3J4">
    <property type="interactions" value="1623"/>
</dbReference>
<sequence length="1345" mass="154213">MPDLVDMSDEIVNEVIQDVLQAEAIQEAFCGFLENSTKNEEMKNQSCQHTFKFFWASRDPSTYDGILKAYVSAVYNQRNSKRSQKLFSMLEYLVENSIVSAKQVCEAVLHCDKLKHENEALWCQTFQLLRKIVGGVDYKGCRDLFRLVLEKCQTIPMSANVSAVRQLDAALNVISYILDRNACLLPSYFAVNEIVKLTSEDRGGGPWPHWKLGQILSDFVETFRPTAQMVTLPGRRHLLPVVGHSSTTASAWRLTPTLKFPLHGPLPYDKEAQELQTDLLRYVLEQPYSRDMVCNMLSLNKQVKLRCLVLEEQLVELIVLAMERSESEDTSTEGSVVSQLLWQHLSSQLIFFVLFQFASFPHMVSSLYNKLKGSKLQKGRNHLMWVLLQFISGSIQKNPLQDFLPVLKLYDLLYTEKEPLSVPDIEKPYSTLSMAVTCIWIHLIRKAQTDNVKLKRPVPYTLKNHMDFLKQCLTVKNQPMPNYRIALLCNAYSTNTEYFSAPMSQLLEMIYGNGQSTTQLPGNITASAPSEPLPMDKLDSLTVHAKMSLIHSIVTRVIKHAHTKNTVALAPALVETYSRLLVYMEIESLGIKGFISQLLPTVVKSRAWGILHTLLEMFIYRLHHIQPHYRVQLLSHLHTLVALTNQNQLHLCVESTALRLINGLGSTEVQPQLSRFLQEPKSLALLSNESEELNRALVLTLARAMHVTGSDSLSNNWCKDIMTTIMQHTPHGWSSHTIACFPPALAEFFQQNPVPREEKTTLKRMVETEYRKWKSMNNESDLIAHFSMQGTPPLFICIIWRCLLEDGRVSTTAYKVLERLGSKTLSQHLRTFADYLVFEFATSGGGQQVQKCVNALNDMVWKCNIVTIDRLVLSLALRNLEGNEAQVCCLIIQLILLKPPDFTNRVKDFESENSPAHWKQKNWHEKHMAFHRKYPEKFYYEGLQDLSSPSQHQYLPVYFGNVCLRFLPVLDIVIHRFLELPSAQVSKSLENMLDHMGKLYKFHDRPVTYLYNTLHYYEKRLRDRPALKRRLVQSIIGAFKDIYPATWCVSEDYVSYMQRPADDIDWVPSEEYYIKLLARIVDTIAGKTPSPFLNCDWRFNEFPNPAAHALHATCIELMALPVASATVGSALMDTVLKNAAQVPREQIMSWMNAVGLILTALPDSYWMVINEKILFAVQTPILANFKPFEIFNFSTSHAVFGEVQCSYVLALCHALWHHASIGQISILPQFIKEQLKPVVHTEEQFLFICHLVGPFLQRFYAERTRCLLEFVVDLYEILEKVDKACEHLFHMDSISDFLYHIKYMFVGDGVKAEVDKIIFNLRPALKLRLRFISQRGKEETPQPSQ</sequence>
<dbReference type="GO" id="GO:0006357">
    <property type="term" value="P:regulation of transcription by RNA polymerase II"/>
    <property type="evidence" value="ECO:0007669"/>
    <property type="project" value="TreeGrafter"/>
</dbReference>
<organism evidence="8 9">
    <name type="scientific">Lingula anatina</name>
    <name type="common">Brachiopod</name>
    <name type="synonym">Lingula unguis</name>
    <dbReference type="NCBI Taxonomy" id="7574"/>
    <lineage>
        <taxon>Eukaryota</taxon>
        <taxon>Metazoa</taxon>
        <taxon>Spiralia</taxon>
        <taxon>Lophotrochozoa</taxon>
        <taxon>Brachiopoda</taxon>
        <taxon>Linguliformea</taxon>
        <taxon>Lingulata</taxon>
        <taxon>Lingulida</taxon>
        <taxon>Linguloidea</taxon>
        <taxon>Lingulidae</taxon>
        <taxon>Lingula</taxon>
    </lineage>
</organism>
<dbReference type="STRING" id="7574.A0A1S3J3J4"/>
<evidence type="ECO:0000256" key="2">
    <source>
        <dbReference type="ARBA" id="ARBA00010222"/>
    </source>
</evidence>
<dbReference type="Pfam" id="PF11573">
    <property type="entry name" value="Med23"/>
    <property type="match status" value="1"/>
</dbReference>
<dbReference type="GO" id="GO:0010628">
    <property type="term" value="P:positive regulation of gene expression"/>
    <property type="evidence" value="ECO:0007669"/>
    <property type="project" value="TreeGrafter"/>
</dbReference>
<dbReference type="GO" id="GO:0005667">
    <property type="term" value="C:transcription regulator complex"/>
    <property type="evidence" value="ECO:0007669"/>
    <property type="project" value="TreeGrafter"/>
</dbReference>
<comment type="similarity">
    <text evidence="2">Belongs to the Mediator complex subunit 23 family.</text>
</comment>
<dbReference type="Proteomes" id="UP000085678">
    <property type="component" value="Unplaced"/>
</dbReference>
<evidence type="ECO:0000256" key="1">
    <source>
        <dbReference type="ARBA" id="ARBA00004123"/>
    </source>
</evidence>
<dbReference type="PANTHER" id="PTHR12691:SF10">
    <property type="entry name" value="MEDIATOR OF RNA POLYMERASE II TRANSCRIPTION SUBUNIT 23"/>
    <property type="match status" value="1"/>
</dbReference>
<dbReference type="RefSeq" id="XP_013404828.1">
    <property type="nucleotide sequence ID" value="XM_013549374.2"/>
</dbReference>
<dbReference type="InParanoid" id="A0A1S3J3J4"/>
<keyword evidence="6" id="KW-0539">Nucleus</keyword>
<reference evidence="9" key="1">
    <citation type="submission" date="2025-08" db="UniProtKB">
        <authorList>
            <consortium name="RefSeq"/>
        </authorList>
    </citation>
    <scope>IDENTIFICATION</scope>
    <source>
        <tissue evidence="9">Gonads</tissue>
    </source>
</reference>
<evidence type="ECO:0000313" key="8">
    <source>
        <dbReference type="Proteomes" id="UP000085678"/>
    </source>
</evidence>
<evidence type="ECO:0000256" key="6">
    <source>
        <dbReference type="ARBA" id="ARBA00023242"/>
    </source>
</evidence>
<dbReference type="InterPro" id="IPR021629">
    <property type="entry name" value="Mediator_Med23"/>
</dbReference>
<comment type="subcellular location">
    <subcellularLocation>
        <location evidence="1">Nucleus</location>
    </subcellularLocation>
</comment>
<accession>A0A1S3J3J4</accession>
<name>A0A1S3J3J4_LINAN</name>
<keyword evidence="5" id="KW-0804">Transcription</keyword>
<protein>
    <recommendedName>
        <fullName evidence="3">Mediator of RNA polymerase II transcription subunit 23</fullName>
    </recommendedName>
    <alternativeName>
        <fullName evidence="7">Mediator complex subunit 23</fullName>
    </alternativeName>
</protein>
<gene>
    <name evidence="9" type="primary">LOC106169763</name>
</gene>
<dbReference type="GO" id="GO:0016592">
    <property type="term" value="C:mediator complex"/>
    <property type="evidence" value="ECO:0007669"/>
    <property type="project" value="TreeGrafter"/>
</dbReference>
<dbReference type="PANTHER" id="PTHR12691">
    <property type="entry name" value="MEDIATOR OF RNA POLYMERASE II TRANSCRIPTION SUBUNIT 23"/>
    <property type="match status" value="1"/>
</dbReference>
<evidence type="ECO:0000256" key="5">
    <source>
        <dbReference type="ARBA" id="ARBA00023163"/>
    </source>
</evidence>
<evidence type="ECO:0000313" key="9">
    <source>
        <dbReference type="RefSeq" id="XP_013404828.1"/>
    </source>
</evidence>
<evidence type="ECO:0000256" key="7">
    <source>
        <dbReference type="ARBA" id="ARBA00031961"/>
    </source>
</evidence>
<dbReference type="GeneID" id="106169763"/>
<evidence type="ECO:0000256" key="4">
    <source>
        <dbReference type="ARBA" id="ARBA00023015"/>
    </source>
</evidence>
<dbReference type="OrthoDB" id="9982951at2759"/>
<proteinExistence type="inferred from homology"/>
<evidence type="ECO:0000256" key="3">
    <source>
        <dbReference type="ARBA" id="ARBA00019696"/>
    </source>
</evidence>